<name>A0A1I3SF57_9FLAO</name>
<proteinExistence type="predicted"/>
<feature type="domain" description="Outer membrane protein beta-barrel" evidence="1">
    <location>
        <begin position="14"/>
        <end position="175"/>
    </location>
</feature>
<reference evidence="3" key="1">
    <citation type="submission" date="2016-10" db="EMBL/GenBank/DDBJ databases">
        <authorList>
            <person name="Varghese N."/>
            <person name="Submissions S."/>
        </authorList>
    </citation>
    <scope>NUCLEOTIDE SEQUENCE [LARGE SCALE GENOMIC DNA]</scope>
    <source>
        <strain evidence="3">DSM 26542</strain>
    </source>
</reference>
<evidence type="ECO:0000313" key="3">
    <source>
        <dbReference type="Proteomes" id="UP000243887"/>
    </source>
</evidence>
<dbReference type="RefSeq" id="WP_090679503.1">
    <property type="nucleotide sequence ID" value="NZ_FORU01000010.1"/>
</dbReference>
<organism evidence="2 3">
    <name type="scientific">Myroides guanonis</name>
    <dbReference type="NCBI Taxonomy" id="1150112"/>
    <lineage>
        <taxon>Bacteria</taxon>
        <taxon>Pseudomonadati</taxon>
        <taxon>Bacteroidota</taxon>
        <taxon>Flavobacteriia</taxon>
        <taxon>Flavobacteriales</taxon>
        <taxon>Flavobacteriaceae</taxon>
        <taxon>Myroides</taxon>
    </lineage>
</organism>
<dbReference type="InterPro" id="IPR025665">
    <property type="entry name" value="Beta-barrel_OMP_2"/>
</dbReference>
<dbReference type="Proteomes" id="UP000243887">
    <property type="component" value="Unassembled WGS sequence"/>
</dbReference>
<dbReference type="STRING" id="1150112.SAMN04487893_11025"/>
<protein>
    <submittedName>
        <fullName evidence="2">Outer membrane protein beta-barrel domain-containing protein</fullName>
    </submittedName>
</protein>
<dbReference type="InterPro" id="IPR011250">
    <property type="entry name" value="OMP/PagP_B-barrel"/>
</dbReference>
<dbReference type="OrthoDB" id="947434at2"/>
<dbReference type="AlphaFoldDB" id="A0A1I3SF57"/>
<sequence>MKKLLLALVILGYSQSEAQVKFRGGVKAGYAASTINNLDADYRNGLYAGVYGDLNLSRIYSMQFEMLYLQQGVSDLHVYQGNNLAPQILDVNRNYLSLNLLNKFSFNKISMFVGPGLDIKISDNSNSLRNYRESQDYYSLPYENNSDVDLTINIGVAFKINNNFSIEGRLRQGIIEQIYTNSANYYGDSNLNKSFLLGLNYTFD</sequence>
<dbReference type="Pfam" id="PF13568">
    <property type="entry name" value="OMP_b-brl_2"/>
    <property type="match status" value="1"/>
</dbReference>
<gene>
    <name evidence="2" type="ORF">SAMN04487893_11025</name>
</gene>
<evidence type="ECO:0000259" key="1">
    <source>
        <dbReference type="Pfam" id="PF13568"/>
    </source>
</evidence>
<dbReference type="SUPFAM" id="SSF56925">
    <property type="entry name" value="OMPA-like"/>
    <property type="match status" value="1"/>
</dbReference>
<evidence type="ECO:0000313" key="2">
    <source>
        <dbReference type="EMBL" id="SFJ56309.1"/>
    </source>
</evidence>
<dbReference type="EMBL" id="FORU01000010">
    <property type="protein sequence ID" value="SFJ56309.1"/>
    <property type="molecule type" value="Genomic_DNA"/>
</dbReference>
<accession>A0A1I3SF57</accession>
<keyword evidence="3" id="KW-1185">Reference proteome</keyword>